<sequence length="115" mass="13021">MPIHALDSLNRHIFMPFCMAFVIVTLFMARHGETSRFERMLDYVGKRTLDVYVLHYFFISIVHLQDVGKYMEESGNSLLMFVLAVGLATVITALSVGVGNVLHKGQLIEKLVYGK</sequence>
<reference evidence="2 3" key="1">
    <citation type="submission" date="2015-01" db="EMBL/GenBank/DDBJ databases">
        <title>Comparative genomics of non-oral Prevotella species.</title>
        <authorList>
            <person name="Accetto T."/>
            <person name="Nograsek B."/>
            <person name="Avgustin G."/>
        </authorList>
    </citation>
    <scope>NUCLEOTIDE SEQUENCE [LARGE SCALE GENOMIC DNA]</scope>
    <source>
        <strain evidence="2 3">P5-119</strain>
    </source>
</reference>
<keyword evidence="1" id="KW-1133">Transmembrane helix</keyword>
<feature type="transmembrane region" description="Helical" evidence="1">
    <location>
        <begin position="49"/>
        <end position="65"/>
    </location>
</feature>
<name>A0A0D0ITH5_9BACT</name>
<accession>A0A0D0ITH5</accession>
<comment type="caution">
    <text evidence="2">The sequence shown here is derived from an EMBL/GenBank/DDBJ whole genome shotgun (WGS) entry which is preliminary data.</text>
</comment>
<gene>
    <name evidence="2" type="ORF">ST44_07815</name>
</gene>
<dbReference type="STRING" id="1602171.ST44_07815"/>
<proteinExistence type="predicted"/>
<evidence type="ECO:0000256" key="1">
    <source>
        <dbReference type="SAM" id="Phobius"/>
    </source>
</evidence>
<keyword evidence="3" id="KW-1185">Reference proteome</keyword>
<evidence type="ECO:0000313" key="3">
    <source>
        <dbReference type="Proteomes" id="UP000032046"/>
    </source>
</evidence>
<keyword evidence="1" id="KW-0812">Transmembrane</keyword>
<dbReference type="EMBL" id="JXQK01000056">
    <property type="protein sequence ID" value="KIP62192.1"/>
    <property type="molecule type" value="Genomic_DNA"/>
</dbReference>
<feature type="transmembrane region" description="Helical" evidence="1">
    <location>
        <begin position="12"/>
        <end position="29"/>
    </location>
</feature>
<keyword evidence="1" id="KW-0472">Membrane</keyword>
<dbReference type="AlphaFoldDB" id="A0A0D0ITH5"/>
<protein>
    <recommendedName>
        <fullName evidence="4">Acyltransferase 3 domain-containing protein</fullName>
    </recommendedName>
</protein>
<evidence type="ECO:0008006" key="4">
    <source>
        <dbReference type="Google" id="ProtNLM"/>
    </source>
</evidence>
<organism evidence="2 3">
    <name type="scientific">Prevotella pectinovora</name>
    <dbReference type="NCBI Taxonomy" id="1602169"/>
    <lineage>
        <taxon>Bacteria</taxon>
        <taxon>Pseudomonadati</taxon>
        <taxon>Bacteroidota</taxon>
        <taxon>Bacteroidia</taxon>
        <taxon>Bacteroidales</taxon>
        <taxon>Prevotellaceae</taxon>
        <taxon>Prevotella</taxon>
    </lineage>
</organism>
<dbReference type="Proteomes" id="UP000032046">
    <property type="component" value="Unassembled WGS sequence"/>
</dbReference>
<feature type="transmembrane region" description="Helical" evidence="1">
    <location>
        <begin position="77"/>
        <end position="102"/>
    </location>
</feature>
<evidence type="ECO:0000313" key="2">
    <source>
        <dbReference type="EMBL" id="KIP62192.1"/>
    </source>
</evidence>